<feature type="domain" description="PROP1-like PPR" evidence="7">
    <location>
        <begin position="801"/>
        <end position="944"/>
    </location>
</feature>
<feature type="repeat" description="PPR" evidence="5">
    <location>
        <begin position="824"/>
        <end position="858"/>
    </location>
</feature>
<evidence type="ECO:0000256" key="2">
    <source>
        <dbReference type="ARBA" id="ARBA00022737"/>
    </source>
</evidence>
<dbReference type="STRING" id="4846.A0A367KS70"/>
<dbReference type="Proteomes" id="UP000253551">
    <property type="component" value="Unassembled WGS sequence"/>
</dbReference>
<dbReference type="AlphaFoldDB" id="A0A367KS70"/>
<keyword evidence="2" id="KW-0677">Repeat</keyword>
<feature type="region of interest" description="Disordered" evidence="6">
    <location>
        <begin position="76"/>
        <end position="96"/>
    </location>
</feature>
<feature type="repeat" description="PPR" evidence="5">
    <location>
        <begin position="752"/>
        <end position="786"/>
    </location>
</feature>
<dbReference type="EMBL" id="PJQM01000515">
    <property type="protein sequence ID" value="RCI04987.1"/>
    <property type="molecule type" value="Genomic_DNA"/>
</dbReference>
<gene>
    <name evidence="8" type="ORF">CU098_008874</name>
</gene>
<dbReference type="Pfam" id="PF13812">
    <property type="entry name" value="PPR_3"/>
    <property type="match status" value="1"/>
</dbReference>
<dbReference type="InterPro" id="IPR033443">
    <property type="entry name" value="PROP1-like_PPR_dom"/>
</dbReference>
<organism evidence="8 9">
    <name type="scientific">Rhizopus stolonifer</name>
    <name type="common">Rhizopus nigricans</name>
    <dbReference type="NCBI Taxonomy" id="4846"/>
    <lineage>
        <taxon>Eukaryota</taxon>
        <taxon>Fungi</taxon>
        <taxon>Fungi incertae sedis</taxon>
        <taxon>Mucoromycota</taxon>
        <taxon>Mucoromycotina</taxon>
        <taxon>Mucoromycetes</taxon>
        <taxon>Mucorales</taxon>
        <taxon>Mucorineae</taxon>
        <taxon>Rhizopodaceae</taxon>
        <taxon>Rhizopus</taxon>
    </lineage>
</organism>
<evidence type="ECO:0000313" key="9">
    <source>
        <dbReference type="Proteomes" id="UP000253551"/>
    </source>
</evidence>
<feature type="repeat" description="PPR" evidence="5">
    <location>
        <begin position="399"/>
        <end position="433"/>
    </location>
</feature>
<dbReference type="OrthoDB" id="411857at2759"/>
<dbReference type="Pfam" id="PF01535">
    <property type="entry name" value="PPR"/>
    <property type="match status" value="4"/>
</dbReference>
<evidence type="ECO:0000256" key="1">
    <source>
        <dbReference type="ARBA" id="ARBA00006192"/>
    </source>
</evidence>
<dbReference type="SUPFAM" id="SSF81901">
    <property type="entry name" value="HCP-like"/>
    <property type="match status" value="1"/>
</dbReference>
<reference evidence="8 9" key="1">
    <citation type="journal article" date="2018" name="G3 (Bethesda)">
        <title>Phylogenetic and Phylogenomic Definition of Rhizopus Species.</title>
        <authorList>
            <person name="Gryganskyi A.P."/>
            <person name="Golan J."/>
            <person name="Dolatabadi S."/>
            <person name="Mondo S."/>
            <person name="Robb S."/>
            <person name="Idnurm A."/>
            <person name="Muszewska A."/>
            <person name="Steczkiewicz K."/>
            <person name="Masonjones S."/>
            <person name="Liao H.L."/>
            <person name="Gajdeczka M.T."/>
            <person name="Anike F."/>
            <person name="Vuek A."/>
            <person name="Anishchenko I.M."/>
            <person name="Voigt K."/>
            <person name="de Hoog G.S."/>
            <person name="Smith M.E."/>
            <person name="Heitman J."/>
            <person name="Vilgalys R."/>
            <person name="Stajich J.E."/>
        </authorList>
    </citation>
    <scope>NUCLEOTIDE SEQUENCE [LARGE SCALE GENOMIC DNA]</scope>
    <source>
        <strain evidence="8 9">LSU 92-RS-03</strain>
    </source>
</reference>
<evidence type="ECO:0000256" key="6">
    <source>
        <dbReference type="SAM" id="MobiDB-lite"/>
    </source>
</evidence>
<evidence type="ECO:0000256" key="4">
    <source>
        <dbReference type="ARBA" id="ARBA00044511"/>
    </source>
</evidence>
<keyword evidence="9" id="KW-1185">Reference proteome</keyword>
<feature type="repeat" description="PPR" evidence="5">
    <location>
        <begin position="969"/>
        <end position="1004"/>
    </location>
</feature>
<evidence type="ECO:0000259" key="7">
    <source>
        <dbReference type="Pfam" id="PF17177"/>
    </source>
</evidence>
<sequence>MYGVKGTSTIINTVTRQGVLTKQLVAPKSTAFLANLPSRSAGKLSYTTRSQPQKQEQLDTNSATTSAATLAHFPHQQSPWTTVGPNRRLKKSSGKIGRSIEAVSESTHVDVRILQAAKQKNSEAVVNAFVQGRSAAGEKAPHLSTQTYEAVIEAYGRLRKHNQPLTPMLNAYQDMVASGVRPTSQTYALLIRSLCSRHTEVQRTVSMLRRQIARSGNHVPNLVELENEKNMEKAFDLFNKAVSEKCTQDFDTELYNTLIRGLSLKGSKKEGLYIYEHLESSHNVSPNSNTFATLMFLFGTAGDLKAVQECFKEYKLHKSRLPRHDPAYVYNAFVYAHCNVGDLKSALDFVENVMVKDQVKVTIVPYNKILSRACLDGNMETAESMLTRLENDSSLPRPDANTYGILLSAYARLKNFDKATEVYKNLLNHDISKQYGHLADYIYACTANSMPVQAFDVVKDMTSRGLDLNATLCTKVVMAFVDNNRIQEAISVLKPLIEIHTTSNFLDASSPVSQLAMDLTTKCSDIKSAMSILDLMTHYNIHPTPAVCDVVLRMYRETRNDPVQWQHMSKDLTNRVYAILYDVAFRKENTPEGFCQTAFDLLQDMHSLNLSLPASIYVRVLTRMKKYEAKEYEARWKKEFAPYLQEQTKAVPVKTPESGDAVRAAPSADIITESDLLSSDALEAALCGKFDAAVDVLNSKIIKQGLIPTPEAVRDMIQHSTKSGRLDAAQDIYNTAIDSFGQLDNYRKQRAHYVLYNSMLIAHARNGDLNAAKIFYDKLRGENMYPDADAYGSLLACTANSTTDESTDALAIYEEAKKHNVRPTVYFYNVIISKLAKCRKIEPVLHLLDEMKQLGVSPNSITYASVISACIRCSSESRAARYFQEMISSPKYQPRIGAYNSMIQFYVQQKPNREKALEYYNLMKRFNVKPSEHTYKLLMEAYANIPAYDMLTAHKLLTEMTKRHGIRPNASHYATLINSYGCLHRDVQSALAVYKEMQKAGVKASETVYQALLNTYIDNNDMKSAEQLYQDMLKEGTKSSSYIENLFIAGYGAQGRLDKAQQVFDKMSDHDELSREPSTYEAMVKAYVENGHKEHAVQIIDQMRARDFPPKVVEGVIQILHSAKH</sequence>
<dbReference type="PANTHER" id="PTHR47447">
    <property type="entry name" value="OS03G0856100 PROTEIN"/>
    <property type="match status" value="1"/>
</dbReference>
<comment type="subunit">
    <text evidence="4">Binds to mitochondrial small subunit 15S rRNA.</text>
</comment>
<evidence type="ECO:0000256" key="3">
    <source>
        <dbReference type="ARBA" id="ARBA00044493"/>
    </source>
</evidence>
<name>A0A367KS70_RHIST</name>
<feature type="region of interest" description="Disordered" evidence="6">
    <location>
        <begin position="43"/>
        <end position="63"/>
    </location>
</feature>
<dbReference type="InterPro" id="IPR002885">
    <property type="entry name" value="PPR_rpt"/>
</dbReference>
<evidence type="ECO:0000256" key="5">
    <source>
        <dbReference type="PROSITE-ProRule" id="PRU00708"/>
    </source>
</evidence>
<evidence type="ECO:0000313" key="8">
    <source>
        <dbReference type="EMBL" id="RCI04987.1"/>
    </source>
</evidence>
<comment type="function">
    <text evidence="3">Regulates mitochondrial small subunit maturation by controlling 15S rRNA 5'-end processing. Localizes to the 5' precursor of the 15S rRNA in a position that is subsequently occupied by mS47 in the mature yeast mtSSU. Uses structure and sequence-specific RNA recognition, binding to a single-stranded region of the precursor and specifically recognizing bases -6 to -1. The exchange of Ccm1 for mS47 is coupled to the irreversible removal of precursor rRNA that is accompanied by conformational changes of the mitoribosomal proteins uS5m and mS26. These conformational changes signal completion of 5'-end rRNA processing through protection of the mature 5'-end of the 15S rRNA and stabilization of mS47. The removal of the 5' precursor together with the dissociation of Ccm1 may be catalyzed by the 5'-3' exoribonuclease Pet127. Involved in the specific removal of group I introns in mitochondrial encoded transcripts.</text>
</comment>
<feature type="repeat" description="PPR" evidence="5">
    <location>
        <begin position="1076"/>
        <end position="1110"/>
    </location>
</feature>
<dbReference type="PROSITE" id="PS51375">
    <property type="entry name" value="PPR"/>
    <property type="match status" value="7"/>
</dbReference>
<dbReference type="NCBIfam" id="TIGR00756">
    <property type="entry name" value="PPR"/>
    <property type="match status" value="4"/>
</dbReference>
<dbReference type="Pfam" id="PF17177">
    <property type="entry name" value="PPR_long"/>
    <property type="match status" value="1"/>
</dbReference>
<feature type="repeat" description="PPR" evidence="5">
    <location>
        <begin position="1005"/>
        <end position="1039"/>
    </location>
</feature>
<feature type="compositionally biased region" description="Polar residues" evidence="6">
    <location>
        <begin position="45"/>
        <end position="59"/>
    </location>
</feature>
<protein>
    <recommendedName>
        <fullName evidence="7">PROP1-like PPR domain-containing protein</fullName>
    </recommendedName>
</protein>
<dbReference type="InterPro" id="IPR011990">
    <property type="entry name" value="TPR-like_helical_dom_sf"/>
</dbReference>
<comment type="caution">
    <text evidence="8">The sequence shown here is derived from an EMBL/GenBank/DDBJ whole genome shotgun (WGS) entry which is preliminary data.</text>
</comment>
<dbReference type="PANTHER" id="PTHR47447:SF17">
    <property type="entry name" value="OS12G0638900 PROTEIN"/>
    <property type="match status" value="1"/>
</dbReference>
<feature type="repeat" description="PPR" evidence="5">
    <location>
        <begin position="895"/>
        <end position="930"/>
    </location>
</feature>
<comment type="similarity">
    <text evidence="1">Belongs to the CCM1 family.</text>
</comment>
<accession>A0A367KS70</accession>
<proteinExistence type="inferred from homology"/>
<dbReference type="Gene3D" id="1.25.40.10">
    <property type="entry name" value="Tetratricopeptide repeat domain"/>
    <property type="match status" value="6"/>
</dbReference>